<dbReference type="Proteomes" id="UP000319267">
    <property type="component" value="Unassembled WGS sequence"/>
</dbReference>
<reference evidence="1 2" key="1">
    <citation type="submission" date="2017-05" db="EMBL/GenBank/DDBJ databases">
        <authorList>
            <person name="Varghese N."/>
            <person name="Submissions S."/>
        </authorList>
    </citation>
    <scope>NUCLEOTIDE SEQUENCE [LARGE SCALE GENOMIC DNA]</scope>
    <source>
        <strain evidence="1 2">DSM 29982</strain>
    </source>
</reference>
<gene>
    <name evidence="1" type="ORF">SAMN06265220_10181</name>
</gene>
<keyword evidence="2" id="KW-1185">Reference proteome</keyword>
<sequence length="141" mass="16248">MSEIKLNKHQEMLIAKLRNRKTFQISNVHHFQKKAEFTDLSLMETIRSFGGKPVIVQHGEEQIASMTINFNSPIIKVELEFSEIPIDRLHEMVDVAYGIGNQSYLREDMTKDNHILIADNDDNITSVYLGDVIKLFLLSED</sequence>
<dbReference type="EMBL" id="FXTQ01000001">
    <property type="protein sequence ID" value="SMO33393.1"/>
    <property type="molecule type" value="Genomic_DNA"/>
</dbReference>
<evidence type="ECO:0000313" key="1">
    <source>
        <dbReference type="EMBL" id="SMO33393.1"/>
    </source>
</evidence>
<dbReference type="AlphaFoldDB" id="A0A521AF00"/>
<proteinExistence type="predicted"/>
<name>A0A521AF00_9FLAO</name>
<organism evidence="1 2">
    <name type="scientific">Flavobacterium nitrogenifigens</name>
    <dbReference type="NCBI Taxonomy" id="1617283"/>
    <lineage>
        <taxon>Bacteria</taxon>
        <taxon>Pseudomonadati</taxon>
        <taxon>Bacteroidota</taxon>
        <taxon>Flavobacteriia</taxon>
        <taxon>Flavobacteriales</taxon>
        <taxon>Flavobacteriaceae</taxon>
        <taxon>Flavobacterium</taxon>
    </lineage>
</organism>
<protein>
    <submittedName>
        <fullName evidence="1">Uncharacterized protein</fullName>
    </submittedName>
</protein>
<accession>A0A521AF00</accession>
<evidence type="ECO:0000313" key="2">
    <source>
        <dbReference type="Proteomes" id="UP000319267"/>
    </source>
</evidence>
<dbReference type="RefSeq" id="WP_111377826.1">
    <property type="nucleotide sequence ID" value="NZ_CP043612.1"/>
</dbReference>